<name>A0ABS4AK38_9PROT</name>
<gene>
    <name evidence="9" type="ORF">J8J14_21710</name>
</gene>
<dbReference type="Gene3D" id="2.60.40.4070">
    <property type="match status" value="1"/>
</dbReference>
<dbReference type="Pfam" id="PF03963">
    <property type="entry name" value="FlgD"/>
    <property type="match status" value="1"/>
</dbReference>
<keyword evidence="10" id="KW-1185">Reference proteome</keyword>
<dbReference type="Pfam" id="PF13860">
    <property type="entry name" value="FlgD_ig"/>
    <property type="match status" value="1"/>
</dbReference>
<keyword evidence="9" id="KW-0969">Cilium</keyword>
<proteinExistence type="inferred from homology"/>
<dbReference type="EMBL" id="JAGIZB010000034">
    <property type="protein sequence ID" value="MBP0447387.1"/>
    <property type="molecule type" value="Genomic_DNA"/>
</dbReference>
<dbReference type="Gene3D" id="2.30.30.910">
    <property type="match status" value="1"/>
</dbReference>
<evidence type="ECO:0000256" key="3">
    <source>
        <dbReference type="ARBA" id="ARBA00022795"/>
    </source>
</evidence>
<accession>A0ABS4AK38</accession>
<feature type="region of interest" description="Disordered" evidence="6">
    <location>
        <begin position="1"/>
        <end position="22"/>
    </location>
</feature>
<evidence type="ECO:0000313" key="10">
    <source>
        <dbReference type="Proteomes" id="UP000681594"/>
    </source>
</evidence>
<dbReference type="InterPro" id="IPR025965">
    <property type="entry name" value="FlgD/Vpr_Ig-like"/>
</dbReference>
<dbReference type="InterPro" id="IPR005648">
    <property type="entry name" value="FlgD"/>
</dbReference>
<protein>
    <recommendedName>
        <fullName evidence="2 5">Basal-body rod modification protein FlgD</fullName>
    </recommendedName>
</protein>
<evidence type="ECO:0000313" key="9">
    <source>
        <dbReference type="EMBL" id="MBP0447387.1"/>
    </source>
</evidence>
<comment type="function">
    <text evidence="4 5">Required for flagellar hook formation. May act as a scaffolding protein.</text>
</comment>
<evidence type="ECO:0000259" key="7">
    <source>
        <dbReference type="Pfam" id="PF13860"/>
    </source>
</evidence>
<comment type="caution">
    <text evidence="9">The sequence shown here is derived from an EMBL/GenBank/DDBJ whole genome shotgun (WGS) entry which is preliminary data.</text>
</comment>
<dbReference type="InterPro" id="IPR025963">
    <property type="entry name" value="FLgD_Tudor"/>
</dbReference>
<evidence type="ECO:0000259" key="8">
    <source>
        <dbReference type="Pfam" id="PF13861"/>
    </source>
</evidence>
<organism evidence="9 10">
    <name type="scientific">Pararoseomonas baculiformis</name>
    <dbReference type="NCBI Taxonomy" id="2820812"/>
    <lineage>
        <taxon>Bacteria</taxon>
        <taxon>Pseudomonadati</taxon>
        <taxon>Pseudomonadota</taxon>
        <taxon>Alphaproteobacteria</taxon>
        <taxon>Acetobacterales</taxon>
        <taxon>Acetobacteraceae</taxon>
        <taxon>Pararoseomonas</taxon>
    </lineage>
</organism>
<evidence type="ECO:0000256" key="6">
    <source>
        <dbReference type="SAM" id="MobiDB-lite"/>
    </source>
</evidence>
<sequence length="228" mass="24084">MTTASSLPFTSTSATKPLQTTGSSTAAAKFATDMDGFLKLLTAQLRNQDPLAPLDANEFTAQLAQYSSVEQQIAANKNMEALLDVQRSNSLLSAASLVGQEVEVVSDLITMRNGTAQTMQLPSLDQAGTARQAVVTVTNPSGIVLRQSSVSLGSETTPWRWNGRDNQERQLADGTYKVAVTGVDAAGRSTGPLDFTLRATVDSVSRNNGDPKLNLGALAVGIGDLRRL</sequence>
<comment type="similarity">
    <text evidence="1 5">Belongs to the FlgD family.</text>
</comment>
<keyword evidence="3 5" id="KW-1005">Bacterial flagellum biogenesis</keyword>
<feature type="domain" description="FlgD Tudor-like" evidence="8">
    <location>
        <begin position="91"/>
        <end position="222"/>
    </location>
</feature>
<feature type="domain" description="FlgD/Vpr Ig-like" evidence="7">
    <location>
        <begin position="125"/>
        <end position="183"/>
    </location>
</feature>
<reference evidence="9 10" key="1">
    <citation type="submission" date="2021-03" db="EMBL/GenBank/DDBJ databases">
        <authorList>
            <person name="So Y."/>
        </authorList>
    </citation>
    <scope>NUCLEOTIDE SEQUENCE [LARGE SCALE GENOMIC DNA]</scope>
    <source>
        <strain evidence="9 10">SSH11</strain>
    </source>
</reference>
<dbReference type="RefSeq" id="WP_209381657.1">
    <property type="nucleotide sequence ID" value="NZ_JAGIZB010000034.1"/>
</dbReference>
<evidence type="ECO:0000256" key="1">
    <source>
        <dbReference type="ARBA" id="ARBA00010577"/>
    </source>
</evidence>
<evidence type="ECO:0000256" key="5">
    <source>
        <dbReference type="RuleBase" id="RU362076"/>
    </source>
</evidence>
<evidence type="ECO:0000256" key="4">
    <source>
        <dbReference type="ARBA" id="ARBA00024746"/>
    </source>
</evidence>
<keyword evidence="9" id="KW-0966">Cell projection</keyword>
<dbReference type="Proteomes" id="UP000681594">
    <property type="component" value="Unassembled WGS sequence"/>
</dbReference>
<dbReference type="Pfam" id="PF13861">
    <property type="entry name" value="FLgD_tudor"/>
    <property type="match status" value="1"/>
</dbReference>
<keyword evidence="9" id="KW-0282">Flagellum</keyword>
<evidence type="ECO:0000256" key="2">
    <source>
        <dbReference type="ARBA" id="ARBA00016013"/>
    </source>
</evidence>